<proteinExistence type="predicted"/>
<dbReference type="EMBL" id="QLNI01000037">
    <property type="protein sequence ID" value="RAM00815.1"/>
    <property type="molecule type" value="Genomic_DNA"/>
</dbReference>
<sequence length="475" mass="55450">MININENNKTSLNEREQNILTAISQRLSEQLSILYIHNPKNRPRARKSIIVRGRKGQYYIELAKNGIQKFYLKRSIHYSKFFKEIIKYATVNMPILVDEIDDIYFAVFPYLDGTPGKPNLNSEKILKALYKEHTSVRKISDQSIKEITDAFLNSWPEEYHNYIRSLPEYLKYLTQLRSYDEISICPEHGDFALNNILTGLHSNHLIDFEFSRETQPAGFDLYAYCRTTYKTKLLWRRKDYYRKLHSLKFKLNERINFAIDNNLKEIIVYPELPYLVKSKVLDLIGETPSGFGANLLDSLSSLKKGGEELFYVTIRHDDNLSGFAVFKKHKNVLYPIVTEEDDPVIFFKNIYQFGLLIKYIERSGIGFHFDNISKQSDVYKQLKRMKEKVDTPMNSVSMSAVIEDKTKDRALFVLLNEISGYLTSLIIKDKGLHVLIYNLQNKKIISNLNSRHKICLISLCPLIHKNLLRFGLCKP</sequence>
<name>A0A328FCL2_9BACT</name>
<gene>
    <name evidence="1" type="ORF">DO021_16780</name>
</gene>
<evidence type="ECO:0000313" key="2">
    <source>
        <dbReference type="Proteomes" id="UP000248798"/>
    </source>
</evidence>
<evidence type="ECO:0000313" key="1">
    <source>
        <dbReference type="EMBL" id="RAM00815.1"/>
    </source>
</evidence>
<dbReference type="Proteomes" id="UP000248798">
    <property type="component" value="Unassembled WGS sequence"/>
</dbReference>
<accession>A0A328FCL2</accession>
<dbReference type="SUPFAM" id="SSF56112">
    <property type="entry name" value="Protein kinase-like (PK-like)"/>
    <property type="match status" value="1"/>
</dbReference>
<comment type="caution">
    <text evidence="1">The sequence shown here is derived from an EMBL/GenBank/DDBJ whole genome shotgun (WGS) entry which is preliminary data.</text>
</comment>
<organism evidence="1 2">
    <name type="scientific">Desulfobacter hydrogenophilus</name>
    <dbReference type="NCBI Taxonomy" id="2291"/>
    <lineage>
        <taxon>Bacteria</taxon>
        <taxon>Pseudomonadati</taxon>
        <taxon>Thermodesulfobacteriota</taxon>
        <taxon>Desulfobacteria</taxon>
        <taxon>Desulfobacterales</taxon>
        <taxon>Desulfobacteraceae</taxon>
        <taxon>Desulfobacter</taxon>
    </lineage>
</organism>
<reference evidence="1 2" key="1">
    <citation type="submission" date="2018-06" db="EMBL/GenBank/DDBJ databases">
        <title>Complete Genome Sequence of Desulfobacter hydrogenophilus (DSM3380).</title>
        <authorList>
            <person name="Marietou A."/>
            <person name="Schreiber L."/>
            <person name="Marshall I."/>
            <person name="Jorgensen B."/>
        </authorList>
    </citation>
    <scope>NUCLEOTIDE SEQUENCE [LARGE SCALE GENOMIC DNA]</scope>
    <source>
        <strain evidence="1 2">DSM 3380</strain>
    </source>
</reference>
<protein>
    <submittedName>
        <fullName evidence="1">Uncharacterized protein</fullName>
    </submittedName>
</protein>
<dbReference type="InterPro" id="IPR011009">
    <property type="entry name" value="Kinase-like_dom_sf"/>
</dbReference>
<dbReference type="AlphaFoldDB" id="A0A328FCL2"/>